<accession>A0AAW1FC08</accession>
<reference evidence="2 3" key="1">
    <citation type="journal article" date="2024" name="Genome Biol. Evol.">
        <title>Chromosome-level genome assembly of the viviparous eelpout Zoarces viviparus.</title>
        <authorList>
            <person name="Fuhrmann N."/>
            <person name="Brasseur M.V."/>
            <person name="Bakowski C.E."/>
            <person name="Podsiadlowski L."/>
            <person name="Prost S."/>
            <person name="Krehenwinkel H."/>
            <person name="Mayer C."/>
        </authorList>
    </citation>
    <scope>NUCLEOTIDE SEQUENCE [LARGE SCALE GENOMIC DNA]</scope>
    <source>
        <strain evidence="2">NO-MEL_2022_Ind0_liver</strain>
    </source>
</reference>
<dbReference type="AlphaFoldDB" id="A0AAW1FC08"/>
<dbReference type="Proteomes" id="UP001488805">
    <property type="component" value="Unassembled WGS sequence"/>
</dbReference>
<feature type="compositionally biased region" description="Basic and acidic residues" evidence="1">
    <location>
        <begin position="10"/>
        <end position="32"/>
    </location>
</feature>
<comment type="caution">
    <text evidence="2">The sequence shown here is derived from an EMBL/GenBank/DDBJ whole genome shotgun (WGS) entry which is preliminary data.</text>
</comment>
<organism evidence="2 3">
    <name type="scientific">Zoarces viviparus</name>
    <name type="common">Viviparous eelpout</name>
    <name type="synonym">Blennius viviparus</name>
    <dbReference type="NCBI Taxonomy" id="48416"/>
    <lineage>
        <taxon>Eukaryota</taxon>
        <taxon>Metazoa</taxon>
        <taxon>Chordata</taxon>
        <taxon>Craniata</taxon>
        <taxon>Vertebrata</taxon>
        <taxon>Euteleostomi</taxon>
        <taxon>Actinopterygii</taxon>
        <taxon>Neopterygii</taxon>
        <taxon>Teleostei</taxon>
        <taxon>Neoteleostei</taxon>
        <taxon>Acanthomorphata</taxon>
        <taxon>Eupercaria</taxon>
        <taxon>Perciformes</taxon>
        <taxon>Cottioidei</taxon>
        <taxon>Zoarcales</taxon>
        <taxon>Zoarcidae</taxon>
        <taxon>Zoarcinae</taxon>
        <taxon>Zoarces</taxon>
    </lineage>
</organism>
<gene>
    <name evidence="2" type="ORF">VZT92_009590</name>
</gene>
<dbReference type="EMBL" id="JBCEZU010000078">
    <property type="protein sequence ID" value="KAK9532192.1"/>
    <property type="molecule type" value="Genomic_DNA"/>
</dbReference>
<name>A0AAW1FC08_ZOAVI</name>
<evidence type="ECO:0000313" key="2">
    <source>
        <dbReference type="EMBL" id="KAK9532192.1"/>
    </source>
</evidence>
<evidence type="ECO:0000256" key="1">
    <source>
        <dbReference type="SAM" id="MobiDB-lite"/>
    </source>
</evidence>
<proteinExistence type="predicted"/>
<evidence type="ECO:0000313" key="3">
    <source>
        <dbReference type="Proteomes" id="UP001488805"/>
    </source>
</evidence>
<sequence length="104" mass="11211">MEDVNGRLSSSDRDREDDGKKNNGRRSADWKSSKVRGAPVHSARYLDPCSGTEGEVLYGGPAVGPSVLVGTQTQPPTHMLPIAQTPGMLWCQELQTPAGKLCFL</sequence>
<keyword evidence="3" id="KW-1185">Reference proteome</keyword>
<feature type="region of interest" description="Disordered" evidence="1">
    <location>
        <begin position="1"/>
        <end position="37"/>
    </location>
</feature>
<protein>
    <submittedName>
        <fullName evidence="2">Uncharacterized protein</fullName>
    </submittedName>
</protein>